<dbReference type="RefSeq" id="XP_030834862.1">
    <property type="nucleotide sequence ID" value="XM_030979002.1"/>
</dbReference>
<dbReference type="GeneID" id="115921506"/>
<evidence type="ECO:0000313" key="3">
    <source>
        <dbReference type="Proteomes" id="UP000007110"/>
    </source>
</evidence>
<organism evidence="2 3">
    <name type="scientific">Strongylocentrotus purpuratus</name>
    <name type="common">Purple sea urchin</name>
    <dbReference type="NCBI Taxonomy" id="7668"/>
    <lineage>
        <taxon>Eukaryota</taxon>
        <taxon>Metazoa</taxon>
        <taxon>Echinodermata</taxon>
        <taxon>Eleutherozoa</taxon>
        <taxon>Echinozoa</taxon>
        <taxon>Echinoidea</taxon>
        <taxon>Euechinoidea</taxon>
        <taxon>Echinacea</taxon>
        <taxon>Camarodonta</taxon>
        <taxon>Echinidea</taxon>
        <taxon>Strongylocentrotidae</taxon>
        <taxon>Strongylocentrotus</taxon>
    </lineage>
</organism>
<protein>
    <recommendedName>
        <fullName evidence="1">Serine-threonine/tyrosine-protein kinase catalytic domain-containing protein</fullName>
    </recommendedName>
</protein>
<dbReference type="SUPFAM" id="SSF56112">
    <property type="entry name" value="Protein kinase-like (PK-like)"/>
    <property type="match status" value="1"/>
</dbReference>
<reference evidence="2" key="2">
    <citation type="submission" date="2021-01" db="UniProtKB">
        <authorList>
            <consortium name="EnsemblMetazoa"/>
        </authorList>
    </citation>
    <scope>IDENTIFICATION</scope>
</reference>
<dbReference type="GO" id="GO:0004672">
    <property type="term" value="F:protein kinase activity"/>
    <property type="evidence" value="ECO:0007669"/>
    <property type="project" value="InterPro"/>
</dbReference>
<dbReference type="InterPro" id="IPR011009">
    <property type="entry name" value="Kinase-like_dom_sf"/>
</dbReference>
<proteinExistence type="predicted"/>
<dbReference type="PANTHER" id="PTHR24416">
    <property type="entry name" value="TYROSINE-PROTEIN KINASE RECEPTOR"/>
    <property type="match status" value="1"/>
</dbReference>
<dbReference type="Pfam" id="PF07714">
    <property type="entry name" value="PK_Tyr_Ser-Thr"/>
    <property type="match status" value="1"/>
</dbReference>
<evidence type="ECO:0000313" key="2">
    <source>
        <dbReference type="EnsemblMetazoa" id="XP_030834862"/>
    </source>
</evidence>
<accession>A0A7M7NCW9</accession>
<reference evidence="3" key="1">
    <citation type="submission" date="2015-02" db="EMBL/GenBank/DDBJ databases">
        <title>Genome sequencing for Strongylocentrotus purpuratus.</title>
        <authorList>
            <person name="Murali S."/>
            <person name="Liu Y."/>
            <person name="Vee V."/>
            <person name="English A."/>
            <person name="Wang M."/>
            <person name="Skinner E."/>
            <person name="Han Y."/>
            <person name="Muzny D.M."/>
            <person name="Worley K.C."/>
            <person name="Gibbs R.A."/>
        </authorList>
    </citation>
    <scope>NUCLEOTIDE SEQUENCE</scope>
</reference>
<dbReference type="PANTHER" id="PTHR24416:SF600">
    <property type="entry name" value="PDGF- AND VEGF-RECEPTOR RELATED, ISOFORM J"/>
    <property type="match status" value="1"/>
</dbReference>
<dbReference type="InterPro" id="IPR001245">
    <property type="entry name" value="Ser-Thr/Tyr_kinase_cat_dom"/>
</dbReference>
<sequence length="83" mass="9574">MPYPKKTIDTVQKEVANGYQMPCPLHCGQEVYSVMSGCWEKEATRRSNFDQILKSLERILEKTHNYLSLNDLDEGLYASTLDM</sequence>
<dbReference type="Proteomes" id="UP000007110">
    <property type="component" value="Unassembled WGS sequence"/>
</dbReference>
<keyword evidence="3" id="KW-1185">Reference proteome</keyword>
<dbReference type="AlphaFoldDB" id="A0A7M7NCW9"/>
<evidence type="ECO:0000259" key="1">
    <source>
        <dbReference type="Pfam" id="PF07714"/>
    </source>
</evidence>
<dbReference type="KEGG" id="spu:115921506"/>
<dbReference type="OrthoDB" id="3256376at2759"/>
<name>A0A7M7NCW9_STRPU</name>
<dbReference type="EnsemblMetazoa" id="XM_030979002">
    <property type="protein sequence ID" value="XP_030834862"/>
    <property type="gene ID" value="LOC115921506"/>
</dbReference>
<dbReference type="InterPro" id="IPR050122">
    <property type="entry name" value="RTK"/>
</dbReference>
<dbReference type="InParanoid" id="A0A7M7NCW9"/>
<feature type="domain" description="Serine-threonine/tyrosine-protein kinase catalytic" evidence="1">
    <location>
        <begin position="1"/>
        <end position="56"/>
    </location>
</feature>
<dbReference type="Gene3D" id="1.10.510.10">
    <property type="entry name" value="Transferase(Phosphotransferase) domain 1"/>
    <property type="match status" value="1"/>
</dbReference>